<gene>
    <name evidence="2" type="ORF">GWI33_022490</name>
</gene>
<dbReference type="SUPFAM" id="SSF56672">
    <property type="entry name" value="DNA/RNA polymerases"/>
    <property type="match status" value="1"/>
</dbReference>
<dbReference type="InterPro" id="IPR036691">
    <property type="entry name" value="Endo/exonu/phosph_ase_sf"/>
</dbReference>
<dbReference type="OrthoDB" id="410155at2759"/>
<name>A0A834IND8_RHYFE</name>
<evidence type="ECO:0000313" key="2">
    <source>
        <dbReference type="EMBL" id="KAF7284132.1"/>
    </source>
</evidence>
<dbReference type="Gene3D" id="3.60.10.10">
    <property type="entry name" value="Endonuclease/exonuclease/phosphatase"/>
    <property type="match status" value="2"/>
</dbReference>
<dbReference type="GO" id="GO:0071897">
    <property type="term" value="P:DNA biosynthetic process"/>
    <property type="evidence" value="ECO:0007669"/>
    <property type="project" value="UniProtKB-ARBA"/>
</dbReference>
<keyword evidence="3" id="KW-1185">Reference proteome</keyword>
<evidence type="ECO:0000259" key="1">
    <source>
        <dbReference type="PROSITE" id="PS50878"/>
    </source>
</evidence>
<dbReference type="GO" id="GO:0003824">
    <property type="term" value="F:catalytic activity"/>
    <property type="evidence" value="ECO:0007669"/>
    <property type="project" value="InterPro"/>
</dbReference>
<dbReference type="InterPro" id="IPR000477">
    <property type="entry name" value="RT_dom"/>
</dbReference>
<comment type="caution">
    <text evidence="2">The sequence shown here is derived from an EMBL/GenBank/DDBJ whole genome shotgun (WGS) entry which is preliminary data.</text>
</comment>
<feature type="domain" description="Reverse transcriptase" evidence="1">
    <location>
        <begin position="272"/>
        <end position="507"/>
    </location>
</feature>
<dbReference type="Pfam" id="PF00078">
    <property type="entry name" value="RVT_1"/>
    <property type="match status" value="1"/>
</dbReference>
<protein>
    <recommendedName>
        <fullName evidence="1">Reverse transcriptase domain-containing protein</fullName>
    </recommendedName>
</protein>
<dbReference type="InterPro" id="IPR005135">
    <property type="entry name" value="Endo/exonuclease/phosphatase"/>
</dbReference>
<dbReference type="SUPFAM" id="SSF56219">
    <property type="entry name" value="DNase I-like"/>
    <property type="match status" value="1"/>
</dbReference>
<proteinExistence type="predicted"/>
<dbReference type="InterPro" id="IPR052560">
    <property type="entry name" value="RdDP_mobile_element"/>
</dbReference>
<reference evidence="2" key="1">
    <citation type="submission" date="2020-08" db="EMBL/GenBank/DDBJ databases">
        <title>Genome sequencing and assembly of the red palm weevil Rhynchophorus ferrugineus.</title>
        <authorList>
            <person name="Dias G.B."/>
            <person name="Bergman C.M."/>
            <person name="Manee M."/>
        </authorList>
    </citation>
    <scope>NUCLEOTIDE SEQUENCE</scope>
    <source>
        <strain evidence="2">AA-2017</strain>
        <tissue evidence="2">Whole larva</tissue>
    </source>
</reference>
<dbReference type="InterPro" id="IPR043502">
    <property type="entry name" value="DNA/RNA_pol_sf"/>
</dbReference>
<dbReference type="PROSITE" id="PS50878">
    <property type="entry name" value="RT_POL"/>
    <property type="match status" value="1"/>
</dbReference>
<evidence type="ECO:0000313" key="3">
    <source>
        <dbReference type="Proteomes" id="UP000625711"/>
    </source>
</evidence>
<dbReference type="AlphaFoldDB" id="A0A834IND8"/>
<sequence>MAVPKSLILMTWNANSLRGKQAELEDVMTFYDVDIVLIQETFLKPSHRGDFNAHHPTWGCFRANSAGNAIVALSAELGYGLALPDEPTHHPSTLSQGAARILDFFILQEVNRDSEVRVLDELDSDHRPVLLKLGNCATTQASLTRFRRKTDWKNYQSLLLISDPIPKIITPEQLEEAINSIHRGEQSMQEGKGGRLDLASNEMELISRGPKAGRPPFLLACLQMPRGEDAQCHPSPEVSGYRKFRSFDGISITQLKKLPHKQLAELANIINSIMRLQHFPASWKHAHIAVKPKKGAKSSPSDYRPINPLSAISKLAERAILYAINSFTKNPSIKLPVWLHTSIMLLTNVWHDGLFAKCVRLGLPEDLTALIKSYLSDRSFQVKIRASLSSRKQIDAGVPQGSPLAPALFNFFISDMPRKEHIDVAFYADDTAFFTAARFEVTIHERLQKQLDYAVKCFKFWRLQINPLKTQAIIFHKKRYALRVSQLKIDTAIIPWLDNVTYLGLHFDRRFGWHSQIQKAIQKADFPSPSNAYFTRC</sequence>
<dbReference type="PANTHER" id="PTHR36688:SF1">
    <property type="entry name" value="ENDONUCLEASE_EXONUCLEASE_PHOSPHATASE DOMAIN-CONTAINING PROTEIN"/>
    <property type="match status" value="1"/>
</dbReference>
<organism evidence="2 3">
    <name type="scientific">Rhynchophorus ferrugineus</name>
    <name type="common">Red palm weevil</name>
    <name type="synonym">Curculio ferrugineus</name>
    <dbReference type="NCBI Taxonomy" id="354439"/>
    <lineage>
        <taxon>Eukaryota</taxon>
        <taxon>Metazoa</taxon>
        <taxon>Ecdysozoa</taxon>
        <taxon>Arthropoda</taxon>
        <taxon>Hexapoda</taxon>
        <taxon>Insecta</taxon>
        <taxon>Pterygota</taxon>
        <taxon>Neoptera</taxon>
        <taxon>Endopterygota</taxon>
        <taxon>Coleoptera</taxon>
        <taxon>Polyphaga</taxon>
        <taxon>Cucujiformia</taxon>
        <taxon>Curculionidae</taxon>
        <taxon>Dryophthorinae</taxon>
        <taxon>Rhynchophorus</taxon>
    </lineage>
</organism>
<dbReference type="Proteomes" id="UP000625711">
    <property type="component" value="Unassembled WGS sequence"/>
</dbReference>
<dbReference type="EMBL" id="JAACXV010000082">
    <property type="protein sequence ID" value="KAF7284132.1"/>
    <property type="molecule type" value="Genomic_DNA"/>
</dbReference>
<dbReference type="PANTHER" id="PTHR36688">
    <property type="entry name" value="ENDO/EXONUCLEASE/PHOSPHATASE DOMAIN-CONTAINING PROTEIN"/>
    <property type="match status" value="1"/>
</dbReference>
<accession>A0A834IND8</accession>
<dbReference type="Pfam" id="PF14529">
    <property type="entry name" value="Exo_endo_phos_2"/>
    <property type="match status" value="1"/>
</dbReference>